<organism evidence="2">
    <name type="scientific">marine metagenome</name>
    <dbReference type="NCBI Taxonomy" id="408172"/>
    <lineage>
        <taxon>unclassified sequences</taxon>
        <taxon>metagenomes</taxon>
        <taxon>ecological metagenomes</taxon>
    </lineage>
</organism>
<dbReference type="AlphaFoldDB" id="A0A381Y5Z0"/>
<reference evidence="2" key="1">
    <citation type="submission" date="2018-05" db="EMBL/GenBank/DDBJ databases">
        <authorList>
            <person name="Lanie J.A."/>
            <person name="Ng W.-L."/>
            <person name="Kazmierczak K.M."/>
            <person name="Andrzejewski T.M."/>
            <person name="Davidsen T.M."/>
            <person name="Wayne K.J."/>
            <person name="Tettelin H."/>
            <person name="Glass J.I."/>
            <person name="Rusch D."/>
            <person name="Podicherti R."/>
            <person name="Tsui H.-C.T."/>
            <person name="Winkler M.E."/>
        </authorList>
    </citation>
    <scope>NUCLEOTIDE SEQUENCE</scope>
</reference>
<gene>
    <name evidence="2" type="ORF">METZ01_LOCUS124916</name>
</gene>
<dbReference type="GO" id="GO:0005737">
    <property type="term" value="C:cytoplasm"/>
    <property type="evidence" value="ECO:0007669"/>
    <property type="project" value="TreeGrafter"/>
</dbReference>
<sequence>MSYDPLTAPGPGEGLAHVESYWAATAGPAPADDGQLNSGIDTDIAIIGAGYTGLSCAYHLAQRYGARPVVLEANQPLWGCSGRNGSFAGPALGRVALREWSARWGETGARSLWDEALAAVGTVRDLIQEGGIDCDVQPDGRMRLAHAMSTVKLLEDDARVLQSFGSNCEMLSAADIAAQHFRGNEAHAALRTTDGFCLHPMKLGYGILRMAREAGAVVHSASPVLKWTRHGDAHHLGTPAGEVRAKRIVFATNGYTNELLHPALKARLLPVLSNIVVTRPMTEAEQAESNLVTRDSISDTRKFLNYYRRLPDGRLMLGSRGAILESGSAPHRERLLQIVRRKFPALGSITVDYFWGGWVALTPDMMPHVGHAEEDASVCFALGYCGSGVTAANHAGRRLAEYLGEGRAVPVHLNQPLPRYPLARLRRLGQFAAFQWFTMSDALT</sequence>
<feature type="domain" description="FAD dependent oxidoreductase" evidence="1">
    <location>
        <begin position="43"/>
        <end position="401"/>
    </location>
</feature>
<accession>A0A381Y5Z0</accession>
<name>A0A381Y5Z0_9ZZZZ</name>
<evidence type="ECO:0000313" key="2">
    <source>
        <dbReference type="EMBL" id="SVA72062.1"/>
    </source>
</evidence>
<dbReference type="InterPro" id="IPR036188">
    <property type="entry name" value="FAD/NAD-bd_sf"/>
</dbReference>
<protein>
    <recommendedName>
        <fullName evidence="1">FAD dependent oxidoreductase domain-containing protein</fullName>
    </recommendedName>
</protein>
<dbReference type="PANTHER" id="PTHR13847">
    <property type="entry name" value="SARCOSINE DEHYDROGENASE-RELATED"/>
    <property type="match status" value="1"/>
</dbReference>
<dbReference type="Gene3D" id="3.50.50.60">
    <property type="entry name" value="FAD/NAD(P)-binding domain"/>
    <property type="match status" value="1"/>
</dbReference>
<proteinExistence type="predicted"/>
<dbReference type="PANTHER" id="PTHR13847:SF281">
    <property type="entry name" value="FAD DEPENDENT OXIDOREDUCTASE DOMAIN-CONTAINING PROTEIN"/>
    <property type="match status" value="1"/>
</dbReference>
<dbReference type="SUPFAM" id="SSF51905">
    <property type="entry name" value="FAD/NAD(P)-binding domain"/>
    <property type="match status" value="1"/>
</dbReference>
<evidence type="ECO:0000259" key="1">
    <source>
        <dbReference type="Pfam" id="PF01266"/>
    </source>
</evidence>
<dbReference type="Gene3D" id="3.30.9.10">
    <property type="entry name" value="D-Amino Acid Oxidase, subunit A, domain 2"/>
    <property type="match status" value="1"/>
</dbReference>
<dbReference type="InterPro" id="IPR006076">
    <property type="entry name" value="FAD-dep_OxRdtase"/>
</dbReference>
<dbReference type="Pfam" id="PF01266">
    <property type="entry name" value="DAO"/>
    <property type="match status" value="1"/>
</dbReference>
<dbReference type="EMBL" id="UINC01017395">
    <property type="protein sequence ID" value="SVA72062.1"/>
    <property type="molecule type" value="Genomic_DNA"/>
</dbReference>